<keyword evidence="1" id="KW-0472">Membrane</keyword>
<proteinExistence type="predicted"/>
<feature type="non-terminal residue" evidence="2">
    <location>
        <position position="83"/>
    </location>
</feature>
<dbReference type="Gene3D" id="1.20.1110.10">
    <property type="entry name" value="Calcium-transporting ATPase, transmembrane domain"/>
    <property type="match status" value="1"/>
</dbReference>
<dbReference type="InterPro" id="IPR023298">
    <property type="entry name" value="ATPase_P-typ_TM_dom_sf"/>
</dbReference>
<evidence type="ECO:0000256" key="1">
    <source>
        <dbReference type="SAM" id="Phobius"/>
    </source>
</evidence>
<evidence type="ECO:0000313" key="3">
    <source>
        <dbReference type="Proteomes" id="UP000269721"/>
    </source>
</evidence>
<dbReference type="SUPFAM" id="SSF81665">
    <property type="entry name" value="Calcium ATPase, transmembrane domain M"/>
    <property type="match status" value="1"/>
</dbReference>
<dbReference type="EMBL" id="KZ996177">
    <property type="protein sequence ID" value="RKO89296.1"/>
    <property type="molecule type" value="Genomic_DNA"/>
</dbReference>
<name>A0A4P9WFT0_9FUNG</name>
<dbReference type="AlphaFoldDB" id="A0A4P9WFT0"/>
<gene>
    <name evidence="2" type="ORF">BDK51DRAFT_51657</name>
</gene>
<sequence length="83" mass="9446">MPFDCVSDAPASFYSKSGRLVFQNLKKVIMYLMPFGSYVEFMAVLANTFFGMQIPLSSYLQVMFCVFNDVPMSIALMYELPES</sequence>
<accession>A0A4P9WFT0</accession>
<evidence type="ECO:0000313" key="2">
    <source>
        <dbReference type="EMBL" id="RKO89296.1"/>
    </source>
</evidence>
<keyword evidence="1" id="KW-1133">Transmembrane helix</keyword>
<organism evidence="2 3">
    <name type="scientific">Blyttiomyces helicus</name>
    <dbReference type="NCBI Taxonomy" id="388810"/>
    <lineage>
        <taxon>Eukaryota</taxon>
        <taxon>Fungi</taxon>
        <taxon>Fungi incertae sedis</taxon>
        <taxon>Chytridiomycota</taxon>
        <taxon>Chytridiomycota incertae sedis</taxon>
        <taxon>Chytridiomycetes</taxon>
        <taxon>Chytridiomycetes incertae sedis</taxon>
        <taxon>Blyttiomyces</taxon>
    </lineage>
</organism>
<dbReference type="Proteomes" id="UP000269721">
    <property type="component" value="Unassembled WGS sequence"/>
</dbReference>
<feature type="transmembrane region" description="Helical" evidence="1">
    <location>
        <begin position="28"/>
        <end position="50"/>
    </location>
</feature>
<reference evidence="3" key="1">
    <citation type="journal article" date="2018" name="Nat. Microbiol.">
        <title>Leveraging single-cell genomics to expand the fungal tree of life.</title>
        <authorList>
            <person name="Ahrendt S.R."/>
            <person name="Quandt C.A."/>
            <person name="Ciobanu D."/>
            <person name="Clum A."/>
            <person name="Salamov A."/>
            <person name="Andreopoulos B."/>
            <person name="Cheng J.F."/>
            <person name="Woyke T."/>
            <person name="Pelin A."/>
            <person name="Henrissat B."/>
            <person name="Reynolds N.K."/>
            <person name="Benny G.L."/>
            <person name="Smith M.E."/>
            <person name="James T.Y."/>
            <person name="Grigoriev I.V."/>
        </authorList>
    </citation>
    <scope>NUCLEOTIDE SEQUENCE [LARGE SCALE GENOMIC DNA]</scope>
</reference>
<keyword evidence="1" id="KW-0812">Transmembrane</keyword>
<protein>
    <submittedName>
        <fullName evidence="2">Uncharacterized protein</fullName>
    </submittedName>
</protein>
<keyword evidence="3" id="KW-1185">Reference proteome</keyword>
<dbReference type="OrthoDB" id="158672at2759"/>